<name>A0A7J8WCD7_9ROSI</name>
<reference evidence="2 3" key="1">
    <citation type="journal article" date="2019" name="Genome Biol. Evol.">
        <title>Insights into the evolution of the New World diploid cottons (Gossypium, subgenus Houzingenia) based on genome sequencing.</title>
        <authorList>
            <person name="Grover C.E."/>
            <person name="Arick M.A. 2nd"/>
            <person name="Thrash A."/>
            <person name="Conover J.L."/>
            <person name="Sanders W.S."/>
            <person name="Peterson D.G."/>
            <person name="Frelichowski J.E."/>
            <person name="Scheffler J.A."/>
            <person name="Scheffler B.E."/>
            <person name="Wendel J.F."/>
        </authorList>
    </citation>
    <scope>NUCLEOTIDE SEQUENCE [LARGE SCALE GENOMIC DNA]</scope>
    <source>
        <strain evidence="2">57</strain>
        <tissue evidence="2">Leaf</tissue>
    </source>
</reference>
<protein>
    <submittedName>
        <fullName evidence="2">Uncharacterized protein</fullName>
    </submittedName>
</protein>
<evidence type="ECO:0000313" key="2">
    <source>
        <dbReference type="EMBL" id="MBA0672304.1"/>
    </source>
</evidence>
<dbReference type="OrthoDB" id="10463265at2759"/>
<proteinExistence type="predicted"/>
<dbReference type="Proteomes" id="UP000593573">
    <property type="component" value="Unassembled WGS sequence"/>
</dbReference>
<sequence>MPIIEISSSDKESCDDEFNVQNFCVGLKVSENDSSKNTERKETLSDKSPFDGPTSVSENSYEVEEVKVSPSILVKHLFISNEGDGNNNSLFPFDLITPHNYVVCQKETTSQQEEGAQQEDTPQPPVADIPFLAPPPFLCTLALFNAIHRLSLHVDAQFDALIAHVNDQCNLLEEYIMDLSS</sequence>
<organism evidence="2 3">
    <name type="scientific">Gossypium klotzschianum</name>
    <dbReference type="NCBI Taxonomy" id="34286"/>
    <lineage>
        <taxon>Eukaryota</taxon>
        <taxon>Viridiplantae</taxon>
        <taxon>Streptophyta</taxon>
        <taxon>Embryophyta</taxon>
        <taxon>Tracheophyta</taxon>
        <taxon>Spermatophyta</taxon>
        <taxon>Magnoliopsida</taxon>
        <taxon>eudicotyledons</taxon>
        <taxon>Gunneridae</taxon>
        <taxon>Pentapetalae</taxon>
        <taxon>rosids</taxon>
        <taxon>malvids</taxon>
        <taxon>Malvales</taxon>
        <taxon>Malvaceae</taxon>
        <taxon>Malvoideae</taxon>
        <taxon>Gossypium</taxon>
    </lineage>
</organism>
<evidence type="ECO:0000313" key="3">
    <source>
        <dbReference type="Proteomes" id="UP000593573"/>
    </source>
</evidence>
<gene>
    <name evidence="2" type="ORF">Goklo_024905</name>
</gene>
<keyword evidence="3" id="KW-1185">Reference proteome</keyword>
<comment type="caution">
    <text evidence="2">The sequence shown here is derived from an EMBL/GenBank/DDBJ whole genome shotgun (WGS) entry which is preliminary data.</text>
</comment>
<feature type="compositionally biased region" description="Basic and acidic residues" evidence="1">
    <location>
        <begin position="31"/>
        <end position="49"/>
    </location>
</feature>
<accession>A0A7J8WCD7</accession>
<dbReference type="AlphaFoldDB" id="A0A7J8WCD7"/>
<dbReference type="EMBL" id="JABFAB010244321">
    <property type="protein sequence ID" value="MBA0672304.1"/>
    <property type="molecule type" value="Genomic_DNA"/>
</dbReference>
<feature type="region of interest" description="Disordered" evidence="1">
    <location>
        <begin position="31"/>
        <end position="62"/>
    </location>
</feature>
<evidence type="ECO:0000256" key="1">
    <source>
        <dbReference type="SAM" id="MobiDB-lite"/>
    </source>
</evidence>